<proteinExistence type="inferred from homology"/>
<dbReference type="AlphaFoldDB" id="A0A1I6HTC8"/>
<keyword evidence="9" id="KW-1185">Reference proteome</keyword>
<dbReference type="STRING" id="670154.SAMN04488002_3407"/>
<evidence type="ECO:0000256" key="6">
    <source>
        <dbReference type="HAMAP-Rule" id="MF_01161"/>
    </source>
</evidence>
<dbReference type="InterPro" id="IPR012795">
    <property type="entry name" value="tRNA_Ile_lys_synt_N"/>
</dbReference>
<keyword evidence="1 6" id="KW-0436">Ligase</keyword>
<keyword evidence="4 6" id="KW-0067">ATP-binding</keyword>
<reference evidence="9" key="1">
    <citation type="submission" date="2016-10" db="EMBL/GenBank/DDBJ databases">
        <authorList>
            <person name="Varghese N."/>
            <person name="Submissions S."/>
        </authorList>
    </citation>
    <scope>NUCLEOTIDE SEQUENCE [LARGE SCALE GENOMIC DNA]</scope>
    <source>
        <strain evidence="9">DSM 26921</strain>
    </source>
</reference>
<dbReference type="GO" id="GO:0032267">
    <property type="term" value="F:tRNA(Ile)-lysidine synthase activity"/>
    <property type="evidence" value="ECO:0007669"/>
    <property type="project" value="UniProtKB-EC"/>
</dbReference>
<comment type="domain">
    <text evidence="6">The N-terminal region contains the highly conserved SGGXDS motif, predicted to be a P-loop motif involved in ATP binding.</text>
</comment>
<evidence type="ECO:0000313" key="9">
    <source>
        <dbReference type="Proteomes" id="UP000199658"/>
    </source>
</evidence>
<name>A0A1I6HTC8_9RHOB</name>
<feature type="domain" description="tRNA(Ile)-lysidine/2-thiocytidine synthase N-terminal" evidence="7">
    <location>
        <begin position="21"/>
        <end position="193"/>
    </location>
</feature>
<gene>
    <name evidence="6" type="primary">tilS</name>
    <name evidence="8" type="ORF">SAMN04488002_3407</name>
</gene>
<dbReference type="SUPFAM" id="SSF52402">
    <property type="entry name" value="Adenine nucleotide alpha hydrolases-like"/>
    <property type="match status" value="1"/>
</dbReference>
<evidence type="ECO:0000256" key="4">
    <source>
        <dbReference type="ARBA" id="ARBA00022840"/>
    </source>
</evidence>
<dbReference type="InterPro" id="IPR011063">
    <property type="entry name" value="TilS/TtcA_N"/>
</dbReference>
<evidence type="ECO:0000259" key="7">
    <source>
        <dbReference type="Pfam" id="PF01171"/>
    </source>
</evidence>
<dbReference type="Proteomes" id="UP000199658">
    <property type="component" value="Unassembled WGS sequence"/>
</dbReference>
<dbReference type="GO" id="GO:0005524">
    <property type="term" value="F:ATP binding"/>
    <property type="evidence" value="ECO:0007669"/>
    <property type="project" value="UniProtKB-UniRule"/>
</dbReference>
<sequence length="407" mass="44843">MTATTLPDDFLNRLTPGTLIGVAVSGGGDSMALLHLMLKAGARVSVATVNHNLRDEAADEAQAVGAFCSAHDVPHEILHWHWDGTGNLQDCARRGRYGLLAEWAKRVGAAGVAVGHTADDNIETFLMELSRGAGLDGLSAMSREFKRDGVTFHRPMLHLRRSDLRDVLQEADITWSDDPSNDDPSYHRIRLRQHMAALEAAGLSAQMILTSIGHLHDTRRGLVENLAQELDGHFKLDRGDLCFELSWLEQLSTEPQRRVLNCALRFVSGQDYAPRGAKLMRVLADLRQKAVLHGCVLTSAGDTLRVAREYGAVSELRVPTTECWDGRWRVEGPHTHSTEIAALGETGLAQCGDVWRDAGLPRVSLLASPAVWDGDVLLSAPLAGWDNGWRLMPRQHDQDFREFVLSH</sequence>
<dbReference type="HAMAP" id="MF_01161">
    <property type="entry name" value="tRNA_Ile_lys_synt"/>
    <property type="match status" value="1"/>
</dbReference>
<dbReference type="GO" id="GO:0006400">
    <property type="term" value="P:tRNA modification"/>
    <property type="evidence" value="ECO:0007669"/>
    <property type="project" value="UniProtKB-UniRule"/>
</dbReference>
<evidence type="ECO:0000313" key="8">
    <source>
        <dbReference type="EMBL" id="SFR57683.1"/>
    </source>
</evidence>
<dbReference type="InterPro" id="IPR014729">
    <property type="entry name" value="Rossmann-like_a/b/a_fold"/>
</dbReference>
<protein>
    <recommendedName>
        <fullName evidence="6">tRNA(Ile)-lysidine synthase</fullName>
        <ecNumber evidence="6">6.3.4.19</ecNumber>
    </recommendedName>
    <alternativeName>
        <fullName evidence="6">tRNA(Ile)-2-lysyl-cytidine synthase</fullName>
    </alternativeName>
    <alternativeName>
        <fullName evidence="6">tRNA(Ile)-lysidine synthetase</fullName>
    </alternativeName>
</protein>
<dbReference type="CDD" id="cd01992">
    <property type="entry name" value="TilS_N"/>
    <property type="match status" value="1"/>
</dbReference>
<comment type="catalytic activity">
    <reaction evidence="5 6">
        <text>cytidine(34) in tRNA(Ile2) + L-lysine + ATP = lysidine(34) in tRNA(Ile2) + AMP + diphosphate + H(+)</text>
        <dbReference type="Rhea" id="RHEA:43744"/>
        <dbReference type="Rhea" id="RHEA-COMP:10625"/>
        <dbReference type="Rhea" id="RHEA-COMP:10670"/>
        <dbReference type="ChEBI" id="CHEBI:15378"/>
        <dbReference type="ChEBI" id="CHEBI:30616"/>
        <dbReference type="ChEBI" id="CHEBI:32551"/>
        <dbReference type="ChEBI" id="CHEBI:33019"/>
        <dbReference type="ChEBI" id="CHEBI:82748"/>
        <dbReference type="ChEBI" id="CHEBI:83665"/>
        <dbReference type="ChEBI" id="CHEBI:456215"/>
        <dbReference type="EC" id="6.3.4.19"/>
    </reaction>
</comment>
<evidence type="ECO:0000256" key="5">
    <source>
        <dbReference type="ARBA" id="ARBA00048539"/>
    </source>
</evidence>
<comment type="function">
    <text evidence="6">Ligates lysine onto the cytidine present at position 34 of the AUA codon-specific tRNA(Ile) that contains the anticodon CAU, in an ATP-dependent manner. Cytidine is converted to lysidine, thus changing the amino acid specificity of the tRNA from methionine to isoleucine.</text>
</comment>
<comment type="similarity">
    <text evidence="6">Belongs to the tRNA(Ile)-lysidine synthase family.</text>
</comment>
<evidence type="ECO:0000256" key="1">
    <source>
        <dbReference type="ARBA" id="ARBA00022598"/>
    </source>
</evidence>
<comment type="subcellular location">
    <subcellularLocation>
        <location evidence="6">Cytoplasm</location>
    </subcellularLocation>
</comment>
<dbReference type="Gene3D" id="3.40.50.620">
    <property type="entry name" value="HUPs"/>
    <property type="match status" value="1"/>
</dbReference>
<keyword evidence="6" id="KW-0963">Cytoplasm</keyword>
<dbReference type="NCBIfam" id="TIGR02432">
    <property type="entry name" value="lysidine_TilS_N"/>
    <property type="match status" value="1"/>
</dbReference>
<evidence type="ECO:0000256" key="2">
    <source>
        <dbReference type="ARBA" id="ARBA00022694"/>
    </source>
</evidence>
<dbReference type="InterPro" id="IPR012094">
    <property type="entry name" value="tRNA_Ile_lys_synt"/>
</dbReference>
<evidence type="ECO:0000256" key="3">
    <source>
        <dbReference type="ARBA" id="ARBA00022741"/>
    </source>
</evidence>
<accession>A0A1I6HTC8</accession>
<dbReference type="OrthoDB" id="9807403at2"/>
<dbReference type="EC" id="6.3.4.19" evidence="6"/>
<dbReference type="EMBL" id="FOYO01000001">
    <property type="protein sequence ID" value="SFR57683.1"/>
    <property type="molecule type" value="Genomic_DNA"/>
</dbReference>
<dbReference type="PANTHER" id="PTHR43033">
    <property type="entry name" value="TRNA(ILE)-LYSIDINE SYNTHASE-RELATED"/>
    <property type="match status" value="1"/>
</dbReference>
<dbReference type="Pfam" id="PF01171">
    <property type="entry name" value="ATP_bind_3"/>
    <property type="match status" value="1"/>
</dbReference>
<feature type="binding site" evidence="6">
    <location>
        <begin position="25"/>
        <end position="30"/>
    </location>
    <ligand>
        <name>ATP</name>
        <dbReference type="ChEBI" id="CHEBI:30616"/>
    </ligand>
</feature>
<keyword evidence="2 6" id="KW-0819">tRNA processing</keyword>
<organism evidence="8 9">
    <name type="scientific">Litoreibacter janthinus</name>
    <dbReference type="NCBI Taxonomy" id="670154"/>
    <lineage>
        <taxon>Bacteria</taxon>
        <taxon>Pseudomonadati</taxon>
        <taxon>Pseudomonadota</taxon>
        <taxon>Alphaproteobacteria</taxon>
        <taxon>Rhodobacterales</taxon>
        <taxon>Roseobacteraceae</taxon>
        <taxon>Litoreibacter</taxon>
    </lineage>
</organism>
<dbReference type="RefSeq" id="WP_090219216.1">
    <property type="nucleotide sequence ID" value="NZ_FOYO01000001.1"/>
</dbReference>
<dbReference type="GO" id="GO:0005737">
    <property type="term" value="C:cytoplasm"/>
    <property type="evidence" value="ECO:0007669"/>
    <property type="project" value="UniProtKB-SubCell"/>
</dbReference>
<dbReference type="PANTHER" id="PTHR43033:SF1">
    <property type="entry name" value="TRNA(ILE)-LYSIDINE SYNTHASE-RELATED"/>
    <property type="match status" value="1"/>
</dbReference>
<keyword evidence="3 6" id="KW-0547">Nucleotide-binding</keyword>